<evidence type="ECO:0000313" key="2">
    <source>
        <dbReference type="Proteomes" id="UP001551675"/>
    </source>
</evidence>
<dbReference type="EMBL" id="JBFALK010000003">
    <property type="protein sequence ID" value="MEV0968479.1"/>
    <property type="molecule type" value="Genomic_DNA"/>
</dbReference>
<gene>
    <name evidence="1" type="ORF">AB0I59_07585</name>
</gene>
<keyword evidence="2" id="KW-1185">Reference proteome</keyword>
<dbReference type="Proteomes" id="UP001551675">
    <property type="component" value="Unassembled WGS sequence"/>
</dbReference>
<reference evidence="1 2" key="1">
    <citation type="submission" date="2024-06" db="EMBL/GenBank/DDBJ databases">
        <title>The Natural Products Discovery Center: Release of the First 8490 Sequenced Strains for Exploring Actinobacteria Biosynthetic Diversity.</title>
        <authorList>
            <person name="Kalkreuter E."/>
            <person name="Kautsar S.A."/>
            <person name="Yang D."/>
            <person name="Bader C.D."/>
            <person name="Teijaro C.N."/>
            <person name="Fluegel L."/>
            <person name="Davis C.M."/>
            <person name="Simpson J.R."/>
            <person name="Lauterbach L."/>
            <person name="Steele A.D."/>
            <person name="Gui C."/>
            <person name="Meng S."/>
            <person name="Li G."/>
            <person name="Viehrig K."/>
            <person name="Ye F."/>
            <person name="Su P."/>
            <person name="Kiefer A.F."/>
            <person name="Nichols A."/>
            <person name="Cepeda A.J."/>
            <person name="Yan W."/>
            <person name="Fan B."/>
            <person name="Jiang Y."/>
            <person name="Adhikari A."/>
            <person name="Zheng C.-J."/>
            <person name="Schuster L."/>
            <person name="Cowan T.M."/>
            <person name="Smanski M.J."/>
            <person name="Chevrette M.G."/>
            <person name="De Carvalho L.P.S."/>
            <person name="Shen B."/>
        </authorList>
    </citation>
    <scope>NUCLEOTIDE SEQUENCE [LARGE SCALE GENOMIC DNA]</scope>
    <source>
        <strain evidence="1 2">NPDC050100</strain>
    </source>
</reference>
<protein>
    <submittedName>
        <fullName evidence="1">Uncharacterized protein</fullName>
    </submittedName>
</protein>
<sequence length="100" mass="10706">MTGPEHYREAERCAKHAEGLFGEYVEAHGEDGSTPGVELIRRQAEHCREMGVLHATLAQAAATALNDHEHAADDGVNVGGMPIGDYRAWREVAGVKPDGG</sequence>
<accession>A0ABV3GA21</accession>
<evidence type="ECO:0000313" key="1">
    <source>
        <dbReference type="EMBL" id="MEV0968479.1"/>
    </source>
</evidence>
<proteinExistence type="predicted"/>
<name>A0ABV3GA21_MICGL</name>
<dbReference type="RefSeq" id="WP_358131165.1">
    <property type="nucleotide sequence ID" value="NZ_JBFALK010000003.1"/>
</dbReference>
<comment type="caution">
    <text evidence="1">The sequence shown here is derived from an EMBL/GenBank/DDBJ whole genome shotgun (WGS) entry which is preliminary data.</text>
</comment>
<organism evidence="1 2">
    <name type="scientific">Microtetraspora glauca</name>
    <dbReference type="NCBI Taxonomy" id="1996"/>
    <lineage>
        <taxon>Bacteria</taxon>
        <taxon>Bacillati</taxon>
        <taxon>Actinomycetota</taxon>
        <taxon>Actinomycetes</taxon>
        <taxon>Streptosporangiales</taxon>
        <taxon>Streptosporangiaceae</taxon>
        <taxon>Microtetraspora</taxon>
    </lineage>
</organism>